<reference evidence="4" key="1">
    <citation type="submission" date="2023-06" db="EMBL/GenBank/DDBJ databases">
        <title>Genome-scale phylogeny and comparative genomics of the fungal order Sordariales.</title>
        <authorList>
            <consortium name="Lawrence Berkeley National Laboratory"/>
            <person name="Hensen N."/>
            <person name="Bonometti L."/>
            <person name="Westerberg I."/>
            <person name="Brannstrom I.O."/>
            <person name="Guillou S."/>
            <person name="Cros-Aarteil S."/>
            <person name="Calhoun S."/>
            <person name="Haridas S."/>
            <person name="Kuo A."/>
            <person name="Mondo S."/>
            <person name="Pangilinan J."/>
            <person name="Riley R."/>
            <person name="Labutti K."/>
            <person name="Andreopoulos B."/>
            <person name="Lipzen A."/>
            <person name="Chen C."/>
            <person name="Yanf M."/>
            <person name="Daum C."/>
            <person name="Ng V."/>
            <person name="Clum A."/>
            <person name="Steindorff A."/>
            <person name="Ohm R."/>
            <person name="Martin F."/>
            <person name="Silar P."/>
            <person name="Natvig D."/>
            <person name="Lalanne C."/>
            <person name="Gautier V."/>
            <person name="Ament-Velasquez S.L."/>
            <person name="Kruys A."/>
            <person name="Hutchinson M.I."/>
            <person name="Powell A.J."/>
            <person name="Barry K."/>
            <person name="Miller A.N."/>
            <person name="Grigoriev I.V."/>
            <person name="Debuchy R."/>
            <person name="Gladieux P."/>
            <person name="Thoren M.H."/>
            <person name="Johannesson H."/>
        </authorList>
    </citation>
    <scope>NUCLEOTIDE SEQUENCE</scope>
    <source>
        <strain evidence="4">SMH2532-1</strain>
    </source>
</reference>
<gene>
    <name evidence="4" type="ORF">B0T16DRAFT_383022</name>
</gene>
<dbReference type="SMART" id="SM00248">
    <property type="entry name" value="ANK"/>
    <property type="match status" value="6"/>
</dbReference>
<dbReference type="EMBL" id="JAULSV010000007">
    <property type="protein sequence ID" value="KAK0639397.1"/>
    <property type="molecule type" value="Genomic_DNA"/>
</dbReference>
<evidence type="ECO:0000313" key="4">
    <source>
        <dbReference type="EMBL" id="KAK0639397.1"/>
    </source>
</evidence>
<evidence type="ECO:0000256" key="2">
    <source>
        <dbReference type="ARBA" id="ARBA00023043"/>
    </source>
</evidence>
<organism evidence="4 5">
    <name type="scientific">Cercophora newfieldiana</name>
    <dbReference type="NCBI Taxonomy" id="92897"/>
    <lineage>
        <taxon>Eukaryota</taxon>
        <taxon>Fungi</taxon>
        <taxon>Dikarya</taxon>
        <taxon>Ascomycota</taxon>
        <taxon>Pezizomycotina</taxon>
        <taxon>Sordariomycetes</taxon>
        <taxon>Sordariomycetidae</taxon>
        <taxon>Sordariales</taxon>
        <taxon>Lasiosphaeriaceae</taxon>
        <taxon>Cercophora</taxon>
    </lineage>
</organism>
<proteinExistence type="predicted"/>
<comment type="caution">
    <text evidence="4">The sequence shown here is derived from an EMBL/GenBank/DDBJ whole genome shotgun (WGS) entry which is preliminary data.</text>
</comment>
<keyword evidence="5" id="KW-1185">Reference proteome</keyword>
<keyword evidence="2 3" id="KW-0040">ANK repeat</keyword>
<sequence length="293" mass="31641">MGNFESMLTSIPKHRLKLTELDTTGSTPLFWAARLGNLSAIKALVGAGVDINLGSASGKTPLIGACIETSNAECFDWLLQNGADPYRADSKGSHCLTAACCLGSLHAVKALVESGFDVETRDHAGMTGLGWAVNYDHESIAAYLLQHGASFGLENKAGWTPVLDAVLRNSHRCLKLLLKKGANYRFVSRHGWSILHCAASTGDLKTMEILTEHGLKGVDVGMKSSKGFGTRTAEEVFLAQRLKHPGAETLLLAFRRLLAAVEKANLGGEEMVSQDEKLDETDDVFHEAVEYQQ</sequence>
<feature type="repeat" description="ANK" evidence="3">
    <location>
        <begin position="124"/>
        <end position="156"/>
    </location>
</feature>
<dbReference type="Pfam" id="PF12796">
    <property type="entry name" value="Ank_2"/>
    <property type="match status" value="2"/>
</dbReference>
<dbReference type="PROSITE" id="PS50088">
    <property type="entry name" value="ANK_REPEAT"/>
    <property type="match status" value="3"/>
</dbReference>
<feature type="repeat" description="ANK" evidence="3">
    <location>
        <begin position="157"/>
        <end position="189"/>
    </location>
</feature>
<name>A0AA40CI76_9PEZI</name>
<evidence type="ECO:0000313" key="5">
    <source>
        <dbReference type="Proteomes" id="UP001174936"/>
    </source>
</evidence>
<dbReference type="SUPFAM" id="SSF48403">
    <property type="entry name" value="Ankyrin repeat"/>
    <property type="match status" value="1"/>
</dbReference>
<evidence type="ECO:0000256" key="1">
    <source>
        <dbReference type="ARBA" id="ARBA00022737"/>
    </source>
</evidence>
<feature type="repeat" description="ANK" evidence="3">
    <location>
        <begin position="24"/>
        <end position="56"/>
    </location>
</feature>
<dbReference type="AlphaFoldDB" id="A0AA40CI76"/>
<dbReference type="PANTHER" id="PTHR24188">
    <property type="entry name" value="ANKYRIN REPEAT PROTEIN"/>
    <property type="match status" value="1"/>
</dbReference>
<accession>A0AA40CI76</accession>
<dbReference type="InterPro" id="IPR036770">
    <property type="entry name" value="Ankyrin_rpt-contain_sf"/>
</dbReference>
<keyword evidence="1" id="KW-0677">Repeat</keyword>
<dbReference type="InterPro" id="IPR002110">
    <property type="entry name" value="Ankyrin_rpt"/>
</dbReference>
<dbReference type="PROSITE" id="PS50297">
    <property type="entry name" value="ANK_REP_REGION"/>
    <property type="match status" value="1"/>
</dbReference>
<dbReference type="Pfam" id="PF13637">
    <property type="entry name" value="Ank_4"/>
    <property type="match status" value="1"/>
</dbReference>
<evidence type="ECO:0000256" key="3">
    <source>
        <dbReference type="PROSITE-ProRule" id="PRU00023"/>
    </source>
</evidence>
<dbReference type="Gene3D" id="1.25.40.20">
    <property type="entry name" value="Ankyrin repeat-containing domain"/>
    <property type="match status" value="1"/>
</dbReference>
<dbReference type="Proteomes" id="UP001174936">
    <property type="component" value="Unassembled WGS sequence"/>
</dbReference>
<protein>
    <submittedName>
        <fullName evidence="4">Ankyrin repeat-containing domain protein</fullName>
    </submittedName>
</protein>
<dbReference type="PANTHER" id="PTHR24188:SF29">
    <property type="entry name" value="GH09064P"/>
    <property type="match status" value="1"/>
</dbReference>